<dbReference type="RefSeq" id="WP_146369700.1">
    <property type="nucleotide sequence ID" value="NZ_SJPP01000001.1"/>
</dbReference>
<evidence type="ECO:0000313" key="4">
    <source>
        <dbReference type="Proteomes" id="UP000320735"/>
    </source>
</evidence>
<evidence type="ECO:0000313" key="3">
    <source>
        <dbReference type="EMBL" id="TWU12197.1"/>
    </source>
</evidence>
<dbReference type="GO" id="GO:0008714">
    <property type="term" value="F:AMP nucleosidase activity"/>
    <property type="evidence" value="ECO:0007669"/>
    <property type="project" value="UniProtKB-EC"/>
</dbReference>
<dbReference type="InterPro" id="IPR052341">
    <property type="entry name" value="LOG_family_nucleotidases"/>
</dbReference>
<sequence length="249" mass="27985">MSKQTAIPTSPKDVGEDRVLLAGPRSRTSEFFRVLRIVREFIRGFRALHFLGPCVTVFGSARFEPGHRYYELAREIGRGISKLGFVTITGGGPGIMEAANRGAHEAGGQSIGCNIVLPEEQDPNPYVDRTVTFRYFFVRKVMLVKYSQAFVIMPGGFGTMDEAFEAGTLIQTAKIHDFPVIFVGVEYWDRLFRFLREDMVSEGTINENEYSLFTLTDSVEEVMEILEACPSTRIVTPPQKQPARSWELA</sequence>
<keyword evidence="2" id="KW-0203">Cytokinin biosynthesis</keyword>
<reference evidence="3 4" key="1">
    <citation type="submission" date="2019-02" db="EMBL/GenBank/DDBJ databases">
        <title>Deep-cultivation of Planctomycetes and their phenomic and genomic characterization uncovers novel biology.</title>
        <authorList>
            <person name="Wiegand S."/>
            <person name="Jogler M."/>
            <person name="Boedeker C."/>
            <person name="Pinto D."/>
            <person name="Vollmers J."/>
            <person name="Rivas-Marin E."/>
            <person name="Kohn T."/>
            <person name="Peeters S.H."/>
            <person name="Heuer A."/>
            <person name="Rast P."/>
            <person name="Oberbeckmann S."/>
            <person name="Bunk B."/>
            <person name="Jeske O."/>
            <person name="Meyerdierks A."/>
            <person name="Storesund J.E."/>
            <person name="Kallscheuer N."/>
            <person name="Luecker S."/>
            <person name="Lage O.M."/>
            <person name="Pohl T."/>
            <person name="Merkel B.J."/>
            <person name="Hornburger P."/>
            <person name="Mueller R.-W."/>
            <person name="Bruemmer F."/>
            <person name="Labrenz M."/>
            <person name="Spormann A.M."/>
            <person name="Op Den Camp H."/>
            <person name="Overmann J."/>
            <person name="Amann R."/>
            <person name="Jetten M.S.M."/>
            <person name="Mascher T."/>
            <person name="Medema M.H."/>
            <person name="Devos D.P."/>
            <person name="Kaster A.-K."/>
            <person name="Ovreas L."/>
            <person name="Rohde M."/>
            <person name="Galperin M.Y."/>
            <person name="Jogler C."/>
        </authorList>
    </citation>
    <scope>NUCLEOTIDE SEQUENCE [LARGE SCALE GENOMIC DNA]</scope>
    <source>
        <strain evidence="3 4">CA54</strain>
    </source>
</reference>
<dbReference type="PANTHER" id="PTHR43393">
    <property type="entry name" value="CYTOKININ RIBOSIDE 5'-MONOPHOSPHATE PHOSPHORIBOHYDROLASE"/>
    <property type="match status" value="1"/>
</dbReference>
<dbReference type="InterPro" id="IPR031100">
    <property type="entry name" value="LOG_fam"/>
</dbReference>
<name>A0A5C6BKM5_9PLAN</name>
<dbReference type="SUPFAM" id="SSF102405">
    <property type="entry name" value="MCP/YpsA-like"/>
    <property type="match status" value="1"/>
</dbReference>
<evidence type="ECO:0000256" key="1">
    <source>
        <dbReference type="ARBA" id="ARBA00000274"/>
    </source>
</evidence>
<dbReference type="Gene3D" id="3.40.50.450">
    <property type="match status" value="1"/>
</dbReference>
<dbReference type="Proteomes" id="UP000320735">
    <property type="component" value="Unassembled WGS sequence"/>
</dbReference>
<dbReference type="AlphaFoldDB" id="A0A5C6BKM5"/>
<dbReference type="EMBL" id="SJPP01000001">
    <property type="protein sequence ID" value="TWU12197.1"/>
    <property type="molecule type" value="Genomic_DNA"/>
</dbReference>
<dbReference type="GO" id="GO:0005829">
    <property type="term" value="C:cytosol"/>
    <property type="evidence" value="ECO:0007669"/>
    <property type="project" value="TreeGrafter"/>
</dbReference>
<accession>A0A5C6BKM5</accession>
<organism evidence="3 4">
    <name type="scientific">Symmachiella macrocystis</name>
    <dbReference type="NCBI Taxonomy" id="2527985"/>
    <lineage>
        <taxon>Bacteria</taxon>
        <taxon>Pseudomonadati</taxon>
        <taxon>Planctomycetota</taxon>
        <taxon>Planctomycetia</taxon>
        <taxon>Planctomycetales</taxon>
        <taxon>Planctomycetaceae</taxon>
        <taxon>Symmachiella</taxon>
    </lineage>
</organism>
<keyword evidence="4" id="KW-1185">Reference proteome</keyword>
<comment type="caution">
    <text evidence="3">The sequence shown here is derived from an EMBL/GenBank/DDBJ whole genome shotgun (WGS) entry which is preliminary data.</text>
</comment>
<dbReference type="PANTHER" id="PTHR43393:SF3">
    <property type="entry name" value="LYSINE DECARBOXYLASE-LIKE PROTEIN"/>
    <property type="match status" value="1"/>
</dbReference>
<dbReference type="GO" id="GO:0009691">
    <property type="term" value="P:cytokinin biosynthetic process"/>
    <property type="evidence" value="ECO:0007669"/>
    <property type="project" value="UniProtKB-UniRule"/>
</dbReference>
<dbReference type="EC" id="3.2.2.n1" evidence="2"/>
<keyword evidence="2" id="KW-0378">Hydrolase</keyword>
<comment type="similarity">
    <text evidence="2">Belongs to the LOG family.</text>
</comment>
<evidence type="ECO:0000256" key="2">
    <source>
        <dbReference type="RuleBase" id="RU363015"/>
    </source>
</evidence>
<dbReference type="Pfam" id="PF03641">
    <property type="entry name" value="Lysine_decarbox"/>
    <property type="match status" value="1"/>
</dbReference>
<dbReference type="InterPro" id="IPR005269">
    <property type="entry name" value="LOG"/>
</dbReference>
<gene>
    <name evidence="3" type="primary">fas6</name>
    <name evidence="3" type="ORF">CA54_10150</name>
</gene>
<dbReference type="NCBIfam" id="TIGR00730">
    <property type="entry name" value="Rossman fold protein, TIGR00730 family"/>
    <property type="match status" value="1"/>
</dbReference>
<dbReference type="OrthoDB" id="9801098at2"/>
<comment type="catalytic activity">
    <reaction evidence="1">
        <text>AMP + H2O = D-ribose 5-phosphate + adenine</text>
        <dbReference type="Rhea" id="RHEA:20129"/>
        <dbReference type="ChEBI" id="CHEBI:15377"/>
        <dbReference type="ChEBI" id="CHEBI:16708"/>
        <dbReference type="ChEBI" id="CHEBI:78346"/>
        <dbReference type="ChEBI" id="CHEBI:456215"/>
        <dbReference type="EC" id="3.2.2.4"/>
    </reaction>
</comment>
<proteinExistence type="inferred from homology"/>
<protein>
    <recommendedName>
        <fullName evidence="2">Cytokinin riboside 5'-monophosphate phosphoribohydrolase</fullName>
        <ecNumber evidence="2">3.2.2.n1</ecNumber>
    </recommendedName>
</protein>